<proteinExistence type="predicted"/>
<reference evidence="2 3" key="1">
    <citation type="journal article" date="2016" name="Nat. Commun.">
        <title>Thousands of microbial genomes shed light on interconnected biogeochemical processes in an aquifer system.</title>
        <authorList>
            <person name="Anantharaman K."/>
            <person name="Brown C.T."/>
            <person name="Hug L.A."/>
            <person name="Sharon I."/>
            <person name="Castelle C.J."/>
            <person name="Probst A.J."/>
            <person name="Thomas B.C."/>
            <person name="Singh A."/>
            <person name="Wilkins M.J."/>
            <person name="Karaoz U."/>
            <person name="Brodie E.L."/>
            <person name="Williams K.H."/>
            <person name="Hubbard S.S."/>
            <person name="Banfield J.F."/>
        </authorList>
    </citation>
    <scope>NUCLEOTIDE SEQUENCE [LARGE SCALE GENOMIC DNA]</scope>
</reference>
<keyword evidence="1" id="KW-0812">Transmembrane</keyword>
<evidence type="ECO:0000256" key="1">
    <source>
        <dbReference type="SAM" id="Phobius"/>
    </source>
</evidence>
<dbReference type="AlphaFoldDB" id="A0A1G1ZI90"/>
<sequence length="138" mass="14839">MFKKNNTYKGVIAIPVILMISGLIVEIVIVSAVSVYVMNNSQLGIKLSTEAFFAAQSGIQDSLLKIARNKDFNSDFSLSVGDNSAEITVCKDICVGLGKYKISSIGKAGTYGRKLEAILSVDSVIGEIMIESLKEVEL</sequence>
<dbReference type="Proteomes" id="UP000177960">
    <property type="component" value="Unassembled WGS sequence"/>
</dbReference>
<gene>
    <name evidence="2" type="ORF">A3B92_03575</name>
</gene>
<evidence type="ECO:0000313" key="3">
    <source>
        <dbReference type="Proteomes" id="UP000177960"/>
    </source>
</evidence>
<keyword evidence="1" id="KW-1133">Transmembrane helix</keyword>
<name>A0A1G1ZI90_9BACT</name>
<dbReference type="EMBL" id="MHJG01000007">
    <property type="protein sequence ID" value="OGY64205.1"/>
    <property type="molecule type" value="Genomic_DNA"/>
</dbReference>
<comment type="caution">
    <text evidence="2">The sequence shown here is derived from an EMBL/GenBank/DDBJ whole genome shotgun (WGS) entry which is preliminary data.</text>
</comment>
<organism evidence="2 3">
    <name type="scientific">Candidatus Harrisonbacteria bacterium RIFCSPHIGHO2_02_FULL_42_16</name>
    <dbReference type="NCBI Taxonomy" id="1798404"/>
    <lineage>
        <taxon>Bacteria</taxon>
        <taxon>Candidatus Harrisoniibacteriota</taxon>
    </lineage>
</organism>
<accession>A0A1G1ZI90</accession>
<protein>
    <submittedName>
        <fullName evidence="2">Uncharacterized protein</fullName>
    </submittedName>
</protein>
<dbReference type="STRING" id="1798404.A3B92_03575"/>
<feature type="transmembrane region" description="Helical" evidence="1">
    <location>
        <begin position="12"/>
        <end position="37"/>
    </location>
</feature>
<evidence type="ECO:0000313" key="2">
    <source>
        <dbReference type="EMBL" id="OGY64205.1"/>
    </source>
</evidence>
<keyword evidence="1" id="KW-0472">Membrane</keyword>